<dbReference type="EMBL" id="AKKV01000005">
    <property type="protein sequence ID" value="EIT87375.1"/>
    <property type="molecule type" value="Genomic_DNA"/>
</dbReference>
<sequence length="125" mass="14352">MTVFSSYLKEIKSTDERRIMEDLLKWVATTFPSLQATLKWNTPIFTDHDTFIIGFAHASRHISISPEQLTLQKFANEITQAGCTKTKNLMQIPWGTAIPYELVQAIIAFNIKDKAQCTSFWRSHT</sequence>
<evidence type="ECO:0000313" key="3">
    <source>
        <dbReference type="Proteomes" id="UP000004080"/>
    </source>
</evidence>
<proteinExistence type="predicted"/>
<organism evidence="2 3">
    <name type="scientific">Fictibacillus macauensis ZFHKF-1</name>
    <dbReference type="NCBI Taxonomy" id="1196324"/>
    <lineage>
        <taxon>Bacteria</taxon>
        <taxon>Bacillati</taxon>
        <taxon>Bacillota</taxon>
        <taxon>Bacilli</taxon>
        <taxon>Bacillales</taxon>
        <taxon>Fictibacillaceae</taxon>
        <taxon>Fictibacillus</taxon>
    </lineage>
</organism>
<dbReference type="AlphaFoldDB" id="I8UKH0"/>
<dbReference type="RefSeq" id="WP_007200178.1">
    <property type="nucleotide sequence ID" value="NZ_AKKV01000005.1"/>
</dbReference>
<dbReference type="OrthoDB" id="384795at2"/>
<evidence type="ECO:0000313" key="2">
    <source>
        <dbReference type="EMBL" id="EIT87375.1"/>
    </source>
</evidence>
<feature type="domain" description="YdhG-like" evidence="1">
    <location>
        <begin position="17"/>
        <end position="111"/>
    </location>
</feature>
<dbReference type="PATRIC" id="fig|1196324.3.peg.68"/>
<accession>I8UKH0</accession>
<keyword evidence="3" id="KW-1185">Reference proteome</keyword>
<protein>
    <recommendedName>
        <fullName evidence="1">YdhG-like domain-containing protein</fullName>
    </recommendedName>
</protein>
<name>I8UKH0_9BACL</name>
<comment type="caution">
    <text evidence="2">The sequence shown here is derived from an EMBL/GenBank/DDBJ whole genome shotgun (WGS) entry which is preliminary data.</text>
</comment>
<dbReference type="Pfam" id="PF08818">
    <property type="entry name" value="DUF1801"/>
    <property type="match status" value="1"/>
</dbReference>
<dbReference type="eggNOG" id="COG5646">
    <property type="taxonomic scope" value="Bacteria"/>
</dbReference>
<evidence type="ECO:0000259" key="1">
    <source>
        <dbReference type="Pfam" id="PF08818"/>
    </source>
</evidence>
<dbReference type="InterPro" id="IPR014922">
    <property type="entry name" value="YdhG-like"/>
</dbReference>
<dbReference type="SUPFAM" id="SSF159888">
    <property type="entry name" value="YdhG-like"/>
    <property type="match status" value="1"/>
</dbReference>
<dbReference type="Proteomes" id="UP000004080">
    <property type="component" value="Unassembled WGS sequence"/>
</dbReference>
<dbReference type="Gene3D" id="3.90.1150.200">
    <property type="match status" value="1"/>
</dbReference>
<gene>
    <name evidence="2" type="ORF">A374_00335</name>
</gene>
<reference evidence="2 3" key="1">
    <citation type="journal article" date="2012" name="J. Bacteriol.">
        <title>Genome of Bacillus macauensis ZFHKF-1, a Long-Chain-Forming Bacterium.</title>
        <authorList>
            <person name="Cai L."/>
            <person name="Zhang T."/>
        </authorList>
    </citation>
    <scope>NUCLEOTIDE SEQUENCE [LARGE SCALE GENOMIC DNA]</scope>
    <source>
        <strain evidence="2 3">ZFHKF-1</strain>
    </source>
</reference>